<protein>
    <submittedName>
        <fullName evidence="1">Uncharacterized protein</fullName>
    </submittedName>
</protein>
<proteinExistence type="predicted"/>
<sequence length="110" mass="12066">MQLKVGFVEGVDDGEVDAFGVQFVPLDASGFRFWGSGVPRVFDSDHKGFPRPRNSFISRMEIGLITTSDSETAFEVKLVNNLGFAKKEEVSLVCFSLGERREPFSAIGAS</sequence>
<gene>
    <name evidence="1" type="ORF">C1H46_000185</name>
</gene>
<keyword evidence="2" id="KW-1185">Reference proteome</keyword>
<reference evidence="1 2" key="1">
    <citation type="journal article" date="2019" name="G3 (Bethesda)">
        <title>Sequencing of a Wild Apple (Malus baccata) Genome Unravels the Differences Between Cultivated and Wild Apple Species Regarding Disease Resistance and Cold Tolerance.</title>
        <authorList>
            <person name="Chen X."/>
        </authorList>
    </citation>
    <scope>NUCLEOTIDE SEQUENCE [LARGE SCALE GENOMIC DNA]</scope>
    <source>
        <strain evidence="2">cv. Shandingzi</strain>
        <tissue evidence="1">Leaves</tissue>
    </source>
</reference>
<dbReference type="Proteomes" id="UP000315295">
    <property type="component" value="Unassembled WGS sequence"/>
</dbReference>
<dbReference type="EMBL" id="VIEB01000005">
    <property type="protein sequence ID" value="TQE14266.1"/>
    <property type="molecule type" value="Genomic_DNA"/>
</dbReference>
<comment type="caution">
    <text evidence="1">The sequence shown here is derived from an EMBL/GenBank/DDBJ whole genome shotgun (WGS) entry which is preliminary data.</text>
</comment>
<dbReference type="AlphaFoldDB" id="A0A540NTA3"/>
<evidence type="ECO:0000313" key="1">
    <source>
        <dbReference type="EMBL" id="TQE14266.1"/>
    </source>
</evidence>
<accession>A0A540NTA3</accession>
<name>A0A540NTA3_MALBA</name>
<organism evidence="1 2">
    <name type="scientific">Malus baccata</name>
    <name type="common">Siberian crab apple</name>
    <name type="synonym">Pyrus baccata</name>
    <dbReference type="NCBI Taxonomy" id="106549"/>
    <lineage>
        <taxon>Eukaryota</taxon>
        <taxon>Viridiplantae</taxon>
        <taxon>Streptophyta</taxon>
        <taxon>Embryophyta</taxon>
        <taxon>Tracheophyta</taxon>
        <taxon>Spermatophyta</taxon>
        <taxon>Magnoliopsida</taxon>
        <taxon>eudicotyledons</taxon>
        <taxon>Gunneridae</taxon>
        <taxon>Pentapetalae</taxon>
        <taxon>rosids</taxon>
        <taxon>fabids</taxon>
        <taxon>Rosales</taxon>
        <taxon>Rosaceae</taxon>
        <taxon>Amygdaloideae</taxon>
        <taxon>Maleae</taxon>
        <taxon>Malus</taxon>
    </lineage>
</organism>
<evidence type="ECO:0000313" key="2">
    <source>
        <dbReference type="Proteomes" id="UP000315295"/>
    </source>
</evidence>